<dbReference type="PANTHER" id="PTHR10434:SF40">
    <property type="entry name" value="1-ACYL-SN-GLYCEROL-3-PHOSPHATE ACYLTRANSFERASE"/>
    <property type="match status" value="1"/>
</dbReference>
<evidence type="ECO:0000256" key="2">
    <source>
        <dbReference type="ARBA" id="ARBA00004728"/>
    </source>
</evidence>
<keyword evidence="9" id="KW-0594">Phospholipid biosynthesis</keyword>
<keyword evidence="9" id="KW-0443">Lipid metabolism</keyword>
<dbReference type="InterPro" id="IPR004552">
    <property type="entry name" value="AGP_acyltrans"/>
</dbReference>
<comment type="pathway">
    <text evidence="2">Phospholipid metabolism; CDP-diacylglycerol biosynthesis; CDP-diacylglycerol from sn-glycerol 3-phosphate: step 2/3.</text>
</comment>
<dbReference type="EMBL" id="DTDV01000005">
    <property type="protein sequence ID" value="HGK23005.1"/>
    <property type="molecule type" value="Genomic_DNA"/>
</dbReference>
<comment type="domain">
    <text evidence="9">The HXXXXD motif is essential for acyltransferase activity and may constitute the binding site for the phosphate moiety of the glycerol-3-phosphate.</text>
</comment>
<evidence type="ECO:0000256" key="6">
    <source>
        <dbReference type="ARBA" id="ARBA00016139"/>
    </source>
</evidence>
<accession>A0A7C3KQN3</accession>
<dbReference type="SUPFAM" id="SSF69593">
    <property type="entry name" value="Glycerol-3-phosphate (1)-acyltransferase"/>
    <property type="match status" value="1"/>
</dbReference>
<evidence type="ECO:0000256" key="8">
    <source>
        <dbReference type="ARBA" id="ARBA00023315"/>
    </source>
</evidence>
<evidence type="ECO:0000256" key="1">
    <source>
        <dbReference type="ARBA" id="ARBA00001141"/>
    </source>
</evidence>
<keyword evidence="10" id="KW-1133">Transmembrane helix</keyword>
<comment type="catalytic activity">
    <reaction evidence="1 9">
        <text>a 1-acyl-sn-glycero-3-phosphate + an acyl-CoA = a 1,2-diacyl-sn-glycero-3-phosphate + CoA</text>
        <dbReference type="Rhea" id="RHEA:19709"/>
        <dbReference type="ChEBI" id="CHEBI:57287"/>
        <dbReference type="ChEBI" id="CHEBI:57970"/>
        <dbReference type="ChEBI" id="CHEBI:58342"/>
        <dbReference type="ChEBI" id="CHEBI:58608"/>
        <dbReference type="EC" id="2.3.1.51"/>
    </reaction>
</comment>
<evidence type="ECO:0000259" key="11">
    <source>
        <dbReference type="SMART" id="SM00563"/>
    </source>
</evidence>
<feature type="domain" description="Phospholipid/glycerol acyltransferase" evidence="11">
    <location>
        <begin position="43"/>
        <end position="157"/>
    </location>
</feature>
<dbReference type="AlphaFoldDB" id="A0A7C3KQN3"/>
<sequence>MKKIKKAISHFFYKILIIIVRFLLKIIWGYKVEGKENIPSRSFILVANHVSILDPIVIGAAFDKRLFYLAKKELFKSKIFNPFLKWLGAIDVDRKDFKYETWKKINKLIKENEIIVIFPEGTRNDHPELGLLELKDGAASLALTHGLPILPVGIKGTEKIWRRKKIFPQIKGQIKIRIGKIIEIPKVRRPSKEDVREVNEKIKVNLMELLK</sequence>
<comment type="caution">
    <text evidence="12">The sequence shown here is derived from an EMBL/GenBank/DDBJ whole genome shotgun (WGS) entry which is preliminary data.</text>
</comment>
<comment type="similarity">
    <text evidence="4 9">Belongs to the 1-acyl-sn-glycerol-3-phosphate acyltransferase family.</text>
</comment>
<dbReference type="PANTHER" id="PTHR10434">
    <property type="entry name" value="1-ACYL-SN-GLYCEROL-3-PHOSPHATE ACYLTRANSFERASE"/>
    <property type="match status" value="1"/>
</dbReference>
<evidence type="ECO:0000313" key="12">
    <source>
        <dbReference type="EMBL" id="HGK23005.1"/>
    </source>
</evidence>
<keyword evidence="10" id="KW-0472">Membrane</keyword>
<organism evidence="12">
    <name type="scientific">Dictyoglomus thermophilum</name>
    <dbReference type="NCBI Taxonomy" id="14"/>
    <lineage>
        <taxon>Bacteria</taxon>
        <taxon>Pseudomonadati</taxon>
        <taxon>Dictyoglomota</taxon>
        <taxon>Dictyoglomia</taxon>
        <taxon>Dictyoglomales</taxon>
        <taxon>Dictyoglomaceae</taxon>
        <taxon>Dictyoglomus</taxon>
    </lineage>
</organism>
<evidence type="ECO:0000256" key="4">
    <source>
        <dbReference type="ARBA" id="ARBA00008655"/>
    </source>
</evidence>
<evidence type="ECO:0000256" key="9">
    <source>
        <dbReference type="RuleBase" id="RU361267"/>
    </source>
</evidence>
<evidence type="ECO:0000256" key="10">
    <source>
        <dbReference type="SAM" id="Phobius"/>
    </source>
</evidence>
<evidence type="ECO:0000256" key="7">
    <source>
        <dbReference type="ARBA" id="ARBA00022679"/>
    </source>
</evidence>
<gene>
    <name evidence="12" type="ORF">ENU78_00910</name>
</gene>
<keyword evidence="9" id="KW-1208">Phospholipid metabolism</keyword>
<dbReference type="CDD" id="cd07989">
    <property type="entry name" value="LPLAT_AGPAT-like"/>
    <property type="match status" value="1"/>
</dbReference>
<dbReference type="EC" id="2.3.1.51" evidence="5 9"/>
<evidence type="ECO:0000256" key="3">
    <source>
        <dbReference type="ARBA" id="ARBA00005189"/>
    </source>
</evidence>
<comment type="pathway">
    <text evidence="3">Lipid metabolism.</text>
</comment>
<dbReference type="Pfam" id="PF01553">
    <property type="entry name" value="Acyltransferase"/>
    <property type="match status" value="1"/>
</dbReference>
<keyword evidence="7 9" id="KW-0808">Transferase</keyword>
<keyword evidence="10" id="KW-0812">Transmembrane</keyword>
<dbReference type="GO" id="GO:0003841">
    <property type="term" value="F:1-acylglycerol-3-phosphate O-acyltransferase activity"/>
    <property type="evidence" value="ECO:0007669"/>
    <property type="project" value="UniProtKB-UniRule"/>
</dbReference>
<feature type="transmembrane region" description="Helical" evidence="10">
    <location>
        <begin position="42"/>
        <end position="62"/>
    </location>
</feature>
<dbReference type="InterPro" id="IPR002123">
    <property type="entry name" value="Plipid/glycerol_acylTrfase"/>
</dbReference>
<evidence type="ECO:0000256" key="5">
    <source>
        <dbReference type="ARBA" id="ARBA00013211"/>
    </source>
</evidence>
<dbReference type="NCBIfam" id="TIGR00530">
    <property type="entry name" value="AGP_acyltrn"/>
    <property type="match status" value="1"/>
</dbReference>
<feature type="transmembrane region" description="Helical" evidence="10">
    <location>
        <begin position="12"/>
        <end position="30"/>
    </location>
</feature>
<keyword evidence="8 9" id="KW-0012">Acyltransferase</keyword>
<dbReference type="GO" id="GO:0016020">
    <property type="term" value="C:membrane"/>
    <property type="evidence" value="ECO:0007669"/>
    <property type="project" value="InterPro"/>
</dbReference>
<keyword evidence="9" id="KW-0444">Lipid biosynthesis</keyword>
<reference evidence="12" key="1">
    <citation type="journal article" date="2020" name="mSystems">
        <title>Genome- and Community-Level Interaction Insights into Carbon Utilization and Element Cycling Functions of Hydrothermarchaeota in Hydrothermal Sediment.</title>
        <authorList>
            <person name="Zhou Z."/>
            <person name="Liu Y."/>
            <person name="Xu W."/>
            <person name="Pan J."/>
            <person name="Luo Z.H."/>
            <person name="Li M."/>
        </authorList>
    </citation>
    <scope>NUCLEOTIDE SEQUENCE [LARGE SCALE GENOMIC DNA]</scope>
    <source>
        <strain evidence="12">SpSt-70</strain>
    </source>
</reference>
<dbReference type="GO" id="GO:0006654">
    <property type="term" value="P:phosphatidic acid biosynthetic process"/>
    <property type="evidence" value="ECO:0007669"/>
    <property type="project" value="TreeGrafter"/>
</dbReference>
<dbReference type="SMART" id="SM00563">
    <property type="entry name" value="PlsC"/>
    <property type="match status" value="1"/>
</dbReference>
<name>A0A7C3KQN3_DICTH</name>
<proteinExistence type="inferred from homology"/>
<protein>
    <recommendedName>
        <fullName evidence="6 9">1-acyl-sn-glycerol-3-phosphate acyltransferase</fullName>
        <ecNumber evidence="5 9">2.3.1.51</ecNumber>
    </recommendedName>
</protein>